<dbReference type="Proteomes" id="UP000199451">
    <property type="component" value="Unassembled WGS sequence"/>
</dbReference>
<name>A0A1G9YZB6_9EURY</name>
<dbReference type="STRING" id="660521.SAMN04487949_3442"/>
<organism evidence="1 2">
    <name type="scientific">Halogranum gelatinilyticum</name>
    <dbReference type="NCBI Taxonomy" id="660521"/>
    <lineage>
        <taxon>Archaea</taxon>
        <taxon>Methanobacteriati</taxon>
        <taxon>Methanobacteriota</taxon>
        <taxon>Stenosarchaea group</taxon>
        <taxon>Halobacteria</taxon>
        <taxon>Halobacteriales</taxon>
        <taxon>Haloferacaceae</taxon>
    </lineage>
</organism>
<sequence>MTVDELTEYDVVRMTAEEMQGFLSSHSVGVLGLPTEGAPSLRPMSFWFDGGSTLYLLYILGEGSRKADLSDRADVARFLVYSAETMFNWRSVLLTGTVDPVPESEWDELQAAVEEAWRPDVFRQAITDDNVRLYGFEIADQTGLKSAGLPPAFEKGATDDGGK</sequence>
<dbReference type="Pfam" id="PF12900">
    <property type="entry name" value="Pyridox_ox_2"/>
    <property type="match status" value="1"/>
</dbReference>
<protein>
    <recommendedName>
        <fullName evidence="3">Pyridoxamine 5'-phosphate oxidase</fullName>
    </recommendedName>
</protein>
<dbReference type="OrthoDB" id="288110at2157"/>
<evidence type="ECO:0008006" key="3">
    <source>
        <dbReference type="Google" id="ProtNLM"/>
    </source>
</evidence>
<gene>
    <name evidence="1" type="ORF">SAMN04487949_3442</name>
</gene>
<accession>A0A1G9YZB6</accession>
<evidence type="ECO:0000313" key="1">
    <source>
        <dbReference type="EMBL" id="SDN13686.1"/>
    </source>
</evidence>
<dbReference type="SUPFAM" id="SSF50475">
    <property type="entry name" value="FMN-binding split barrel"/>
    <property type="match status" value="1"/>
</dbReference>
<dbReference type="InterPro" id="IPR012349">
    <property type="entry name" value="Split_barrel_FMN-bd"/>
</dbReference>
<keyword evidence="2" id="KW-1185">Reference proteome</keyword>
<dbReference type="InterPro" id="IPR024747">
    <property type="entry name" value="Pyridox_Oxase-rel"/>
</dbReference>
<proteinExistence type="predicted"/>
<dbReference type="EMBL" id="FNHL01000006">
    <property type="protein sequence ID" value="SDN13686.1"/>
    <property type="molecule type" value="Genomic_DNA"/>
</dbReference>
<evidence type="ECO:0000313" key="2">
    <source>
        <dbReference type="Proteomes" id="UP000199451"/>
    </source>
</evidence>
<dbReference type="AlphaFoldDB" id="A0A1G9YZB6"/>
<dbReference type="Gene3D" id="2.30.110.10">
    <property type="entry name" value="Electron Transport, Fmn-binding Protein, Chain A"/>
    <property type="match status" value="1"/>
</dbReference>
<reference evidence="2" key="1">
    <citation type="submission" date="2016-10" db="EMBL/GenBank/DDBJ databases">
        <authorList>
            <person name="Varghese N."/>
            <person name="Submissions S."/>
        </authorList>
    </citation>
    <scope>NUCLEOTIDE SEQUENCE [LARGE SCALE GENOMIC DNA]</scope>
    <source>
        <strain evidence="2">CGMCC 1.10119</strain>
    </source>
</reference>
<dbReference type="RefSeq" id="WP_089699472.1">
    <property type="nucleotide sequence ID" value="NZ_FNHL01000006.1"/>
</dbReference>